<dbReference type="SUPFAM" id="SSF56601">
    <property type="entry name" value="beta-lactamase/transpeptidase-like"/>
    <property type="match status" value="1"/>
</dbReference>
<evidence type="ECO:0000256" key="4">
    <source>
        <dbReference type="ARBA" id="ARBA00022801"/>
    </source>
</evidence>
<dbReference type="PANTHER" id="PTHR30480:SF13">
    <property type="entry name" value="BETA-HEXOSAMINIDASE"/>
    <property type="match status" value="1"/>
</dbReference>
<evidence type="ECO:0000259" key="7">
    <source>
        <dbReference type="Pfam" id="PF00144"/>
    </source>
</evidence>
<keyword evidence="5" id="KW-0326">Glycosidase</keyword>
<comment type="catalytic activity">
    <reaction evidence="1">
        <text>Hydrolysis of terminal non-reducing N-acetyl-D-hexosamine residues in N-acetyl-beta-D-hexosaminides.</text>
        <dbReference type="EC" id="3.2.1.52"/>
    </reaction>
</comment>
<dbReference type="InterPro" id="IPR001466">
    <property type="entry name" value="Beta-lactam-related"/>
</dbReference>
<dbReference type="Proteomes" id="UP000184172">
    <property type="component" value="Unassembled WGS sequence"/>
</dbReference>
<feature type="domain" description="Beta-lactamase-related" evidence="7">
    <location>
        <begin position="591"/>
        <end position="953"/>
    </location>
</feature>
<feature type="chain" id="PRO_5009918832" description="beta-N-acetylhexosaminidase" evidence="6">
    <location>
        <begin position="20"/>
        <end position="972"/>
    </location>
</feature>
<protein>
    <recommendedName>
        <fullName evidence="3">beta-N-acetylhexosaminidase</fullName>
        <ecNumber evidence="3">3.2.1.52</ecNumber>
    </recommendedName>
</protein>
<dbReference type="Gene3D" id="3.40.710.10">
    <property type="entry name" value="DD-peptidase/beta-lactamase superfamily"/>
    <property type="match status" value="1"/>
</dbReference>
<dbReference type="AlphaFoldDB" id="A0A1M6JW53"/>
<dbReference type="STRING" id="797419.SAMN05216556_11957"/>
<dbReference type="InterPro" id="IPR036962">
    <property type="entry name" value="Glyco_hydro_3_N_sf"/>
</dbReference>
<dbReference type="GO" id="GO:0009254">
    <property type="term" value="P:peptidoglycan turnover"/>
    <property type="evidence" value="ECO:0007669"/>
    <property type="project" value="TreeGrafter"/>
</dbReference>
<keyword evidence="10" id="KW-1185">Reference proteome</keyword>
<dbReference type="InterPro" id="IPR017853">
    <property type="entry name" value="GH"/>
</dbReference>
<dbReference type="PANTHER" id="PTHR30480">
    <property type="entry name" value="BETA-HEXOSAMINIDASE-RELATED"/>
    <property type="match status" value="1"/>
</dbReference>
<evidence type="ECO:0000259" key="8">
    <source>
        <dbReference type="Pfam" id="PF00933"/>
    </source>
</evidence>
<dbReference type="Gene3D" id="3.20.20.300">
    <property type="entry name" value="Glycoside hydrolase, family 3, N-terminal domain"/>
    <property type="match status" value="1"/>
</dbReference>
<dbReference type="SUPFAM" id="SSF51445">
    <property type="entry name" value="(Trans)glycosidases"/>
    <property type="match status" value="1"/>
</dbReference>
<dbReference type="PRINTS" id="PR00133">
    <property type="entry name" value="GLHYDRLASE3"/>
</dbReference>
<name>A0A1M6JW53_9FLAO</name>
<dbReference type="GO" id="GO:0004563">
    <property type="term" value="F:beta-N-acetylhexosaminidase activity"/>
    <property type="evidence" value="ECO:0007669"/>
    <property type="project" value="UniProtKB-EC"/>
</dbReference>
<keyword evidence="6" id="KW-0732">Signal</keyword>
<dbReference type="Pfam" id="PF00144">
    <property type="entry name" value="Beta-lactamase"/>
    <property type="match status" value="1"/>
</dbReference>
<feature type="signal peptide" evidence="6">
    <location>
        <begin position="1"/>
        <end position="19"/>
    </location>
</feature>
<dbReference type="InterPro" id="IPR001764">
    <property type="entry name" value="Glyco_hydro_3_N"/>
</dbReference>
<comment type="similarity">
    <text evidence="2">Belongs to the glycosyl hydrolase 3 family.</text>
</comment>
<evidence type="ECO:0000256" key="1">
    <source>
        <dbReference type="ARBA" id="ARBA00001231"/>
    </source>
</evidence>
<evidence type="ECO:0000256" key="2">
    <source>
        <dbReference type="ARBA" id="ARBA00005336"/>
    </source>
</evidence>
<dbReference type="Pfam" id="PF00933">
    <property type="entry name" value="Glyco_hydro_3"/>
    <property type="match status" value="1"/>
</dbReference>
<evidence type="ECO:0000256" key="3">
    <source>
        <dbReference type="ARBA" id="ARBA00012663"/>
    </source>
</evidence>
<organism evidence="9 10">
    <name type="scientific">Aequorivita viscosa</name>
    <dbReference type="NCBI Taxonomy" id="797419"/>
    <lineage>
        <taxon>Bacteria</taxon>
        <taxon>Pseudomonadati</taxon>
        <taxon>Bacteroidota</taxon>
        <taxon>Flavobacteriia</taxon>
        <taxon>Flavobacteriales</taxon>
        <taxon>Flavobacteriaceae</taxon>
        <taxon>Aequorivita</taxon>
    </lineage>
</organism>
<evidence type="ECO:0000256" key="5">
    <source>
        <dbReference type="ARBA" id="ARBA00023295"/>
    </source>
</evidence>
<gene>
    <name evidence="9" type="ORF">SAMN04487908_11854</name>
</gene>
<feature type="domain" description="Glycoside hydrolase family 3 N-terminal" evidence="8">
    <location>
        <begin position="46"/>
        <end position="361"/>
    </location>
</feature>
<keyword evidence="4" id="KW-0378">Hydrolase</keyword>
<dbReference type="EC" id="3.2.1.52" evidence="3"/>
<dbReference type="EMBL" id="FQYV01000018">
    <property type="protein sequence ID" value="SHJ50916.1"/>
    <property type="molecule type" value="Genomic_DNA"/>
</dbReference>
<dbReference type="PROSITE" id="PS00775">
    <property type="entry name" value="GLYCOSYL_HYDROL_F3"/>
    <property type="match status" value="1"/>
</dbReference>
<dbReference type="InterPro" id="IPR050226">
    <property type="entry name" value="NagZ_Beta-hexosaminidase"/>
</dbReference>
<sequence>MKKALLFIFTLFVCFTVLSQERNPLIVKGEFINQKKWVDSIYENMTIQEKMGQLFMVDIFSSDPKSKSDKIKDLISNYHIGGVIFSKGGPMQQAKLNNEFQELAKVPLMIGMDAEWGLSMRLDSTYAFPWNMTLGAITDNKIVEKVGKRIGEHSKRLGVHINFAPVVDINTNPKNPIIGNRSFGEDKKNVTEKALAFMKGMQSAGIMGSAKHFPGHGDTDQDSHKTLPTIDFSRERLDTLELYPYRRLINEGLNSVMVAHLNVPALEPQYNFPSSLSSKIVTELLKEELGFNGLIFTDALNMKGASNFKNPGEIELAAFLAGNDILLIPEDVPKAMAFLVTAYENEIITEKRLATSVKKILYAKYKVGLNNYKPVNMTYLVESLNTVNDDALYEEAMANALTVIKNDRAILPIKDLKKKSIAYINLGDDSGEDFLNELKKYGNVTWVKANSLDEYIEKLKEYNYVIIGFHKSNDNPWRKFEFTDKELVWMYEIARTNTVILDVFARPYAMLDLKTTANFEGVIMSYQNSKISQQLSAQLIFGAREAKGKLPVSLGEDFPLNTNFNTKSLRRLQYGTPESVGMNSHKLRKIDSLAAKGIKEGMFPGAQILVARKGKVIYQKNFGYHEYDEKIAVEDTTVYDLASLTKILAALPMVMELVNKKELSLSTKLSEMLPEYKNSNKANITLMQMLSHYARLKAWIPFFRNTLNENNTGPSSKYYSDIAGKDFNVKVAEDLYMRRDYIDTIFKTIRESDLNSRLAYKYSDLPYYILKQYLERKFQKPMETIVQENLYESLGANYTGYLPLEKFSKNNIPPTEQDDLFRKQKVQGYVHDQGAAMLGGVSGHAGLFSNSNDVAKIMQMFLWKGFYGGVRYFNPDVFDEFNQCYYCNKNVRRGVGFDKPQLGTSGPTCGCVSMTSFGHSGFTGTFTWADPEAEIVYVFLSNRTFPDAENRKLIRSDLRSNIQAIIYEAIDY</sequence>
<dbReference type="OrthoDB" id="9805821at2"/>
<dbReference type="RefSeq" id="WP_073219446.1">
    <property type="nucleotide sequence ID" value="NZ_FNNS01000019.1"/>
</dbReference>
<evidence type="ECO:0000256" key="6">
    <source>
        <dbReference type="SAM" id="SignalP"/>
    </source>
</evidence>
<dbReference type="GO" id="GO:0005975">
    <property type="term" value="P:carbohydrate metabolic process"/>
    <property type="evidence" value="ECO:0007669"/>
    <property type="project" value="InterPro"/>
</dbReference>
<proteinExistence type="inferred from homology"/>
<reference evidence="10" key="1">
    <citation type="submission" date="2016-11" db="EMBL/GenBank/DDBJ databases">
        <authorList>
            <person name="Varghese N."/>
            <person name="Submissions S."/>
        </authorList>
    </citation>
    <scope>NUCLEOTIDE SEQUENCE [LARGE SCALE GENOMIC DNA]</scope>
    <source>
        <strain evidence="10">DSM 26349</strain>
    </source>
</reference>
<evidence type="ECO:0000313" key="9">
    <source>
        <dbReference type="EMBL" id="SHJ50916.1"/>
    </source>
</evidence>
<evidence type="ECO:0000313" key="10">
    <source>
        <dbReference type="Proteomes" id="UP000184172"/>
    </source>
</evidence>
<dbReference type="InterPro" id="IPR012338">
    <property type="entry name" value="Beta-lactam/transpept-like"/>
</dbReference>
<accession>A0A1M6JW53</accession>
<dbReference type="InterPro" id="IPR019800">
    <property type="entry name" value="Glyco_hydro_3_AS"/>
</dbReference>